<organism evidence="2 3">
    <name type="scientific">Solanum verrucosum</name>
    <dbReference type="NCBI Taxonomy" id="315347"/>
    <lineage>
        <taxon>Eukaryota</taxon>
        <taxon>Viridiplantae</taxon>
        <taxon>Streptophyta</taxon>
        <taxon>Embryophyta</taxon>
        <taxon>Tracheophyta</taxon>
        <taxon>Spermatophyta</taxon>
        <taxon>Magnoliopsida</taxon>
        <taxon>eudicotyledons</taxon>
        <taxon>Gunneridae</taxon>
        <taxon>Pentapetalae</taxon>
        <taxon>asterids</taxon>
        <taxon>lamiids</taxon>
        <taxon>Solanales</taxon>
        <taxon>Solanaceae</taxon>
        <taxon>Solanoideae</taxon>
        <taxon>Solaneae</taxon>
        <taxon>Solanum</taxon>
    </lineage>
</organism>
<dbReference type="Proteomes" id="UP001234989">
    <property type="component" value="Chromosome 8"/>
</dbReference>
<dbReference type="AlphaFoldDB" id="A0AAF0ZLS5"/>
<accession>A0AAF0ZLS5</accession>
<evidence type="ECO:0000313" key="2">
    <source>
        <dbReference type="EMBL" id="WMV42363.1"/>
    </source>
</evidence>
<protein>
    <submittedName>
        <fullName evidence="2">Uncharacterized protein</fullName>
    </submittedName>
</protein>
<gene>
    <name evidence="2" type="ORF">MTR67_035748</name>
</gene>
<keyword evidence="3" id="KW-1185">Reference proteome</keyword>
<evidence type="ECO:0000313" key="3">
    <source>
        <dbReference type="Proteomes" id="UP001234989"/>
    </source>
</evidence>
<name>A0AAF0ZLS5_SOLVR</name>
<feature type="region of interest" description="Disordered" evidence="1">
    <location>
        <begin position="32"/>
        <end position="63"/>
    </location>
</feature>
<dbReference type="EMBL" id="CP133619">
    <property type="protein sequence ID" value="WMV42363.1"/>
    <property type="molecule type" value="Genomic_DNA"/>
</dbReference>
<evidence type="ECO:0000256" key="1">
    <source>
        <dbReference type="SAM" id="MobiDB-lite"/>
    </source>
</evidence>
<reference evidence="2" key="1">
    <citation type="submission" date="2023-08" db="EMBL/GenBank/DDBJ databases">
        <title>A de novo genome assembly of Solanum verrucosum Schlechtendal, a Mexican diploid species geographically isolated from the other diploid A-genome species in potato relatives.</title>
        <authorList>
            <person name="Hosaka K."/>
        </authorList>
    </citation>
    <scope>NUCLEOTIDE SEQUENCE</scope>
    <source>
        <tissue evidence="2">Young leaves</tissue>
    </source>
</reference>
<proteinExistence type="predicted"/>
<sequence length="118" mass="12576">MGVYIGQEVGQGVQAKKAAPMSAMQATCVEGGDEDLGSTQGLKPVSEGRVRRGKTTSQVRTHEATDKLEDWSMHAVAMFRSWHGICMFIAKPQGAHGSDLACMGAPYESNTCQGNSQT</sequence>